<accession>E6M599</accession>
<keyword evidence="6 7" id="KW-0414">Isoprene biosynthesis</keyword>
<dbReference type="PANTHER" id="PTHR32125">
    <property type="entry name" value="2-C-METHYL-D-ERYTHRITOL 4-PHOSPHATE CYTIDYLYLTRANSFERASE, CHLOROPLASTIC"/>
    <property type="match status" value="1"/>
</dbReference>
<protein>
    <recommendedName>
        <fullName evidence="7">2-C-methyl-D-erythritol 4-phosphate cytidylyltransferase</fullName>
        <ecNumber evidence="7">2.7.7.60</ecNumber>
    </recommendedName>
    <alternativeName>
        <fullName evidence="7">4-diphosphocytidyl-2C-methyl-D-erythritol synthase</fullName>
    </alternativeName>
    <alternativeName>
        <fullName evidence="7">MEP cytidylyltransferase</fullName>
        <shortName evidence="7">MCT</shortName>
    </alternativeName>
</protein>
<evidence type="ECO:0000256" key="1">
    <source>
        <dbReference type="ARBA" id="ARBA00001282"/>
    </source>
</evidence>
<dbReference type="RefSeq" id="WP_004011320.1">
    <property type="nucleotide sequence ID" value="NZ_GL622346.1"/>
</dbReference>
<keyword evidence="5 7" id="KW-0548">Nucleotidyltransferase</keyword>
<evidence type="ECO:0000256" key="3">
    <source>
        <dbReference type="ARBA" id="ARBA00009789"/>
    </source>
</evidence>
<evidence type="ECO:0000256" key="4">
    <source>
        <dbReference type="ARBA" id="ARBA00022679"/>
    </source>
</evidence>
<reference evidence="8 9" key="1">
    <citation type="submission" date="2010-12" db="EMBL/GenBank/DDBJ databases">
        <authorList>
            <person name="Muzny D."/>
            <person name="Qin X."/>
            <person name="Deng J."/>
            <person name="Jiang H."/>
            <person name="Liu Y."/>
            <person name="Qu J."/>
            <person name="Song X.-Z."/>
            <person name="Zhang L."/>
            <person name="Thornton R."/>
            <person name="Coyle M."/>
            <person name="Francisco L."/>
            <person name="Jackson L."/>
            <person name="Javaid M."/>
            <person name="Korchina V."/>
            <person name="Kovar C."/>
            <person name="Mata R."/>
            <person name="Mathew T."/>
            <person name="Ngo R."/>
            <person name="Nguyen L."/>
            <person name="Nguyen N."/>
            <person name="Okwuonu G."/>
            <person name="Ongeri F."/>
            <person name="Pham C."/>
            <person name="Simmons D."/>
            <person name="Wilczek-Boney K."/>
            <person name="Hale W."/>
            <person name="Jakkamsetti A."/>
            <person name="Pham P."/>
            <person name="Ruth R."/>
            <person name="San Lucas F."/>
            <person name="Warren J."/>
            <person name="Zhang J."/>
            <person name="Zhao Z."/>
            <person name="Zhou C."/>
            <person name="Zhu D."/>
            <person name="Lee S."/>
            <person name="Bess C."/>
            <person name="Blankenburg K."/>
            <person name="Forbes L."/>
            <person name="Fu Q."/>
            <person name="Gubbala S."/>
            <person name="Hirani K."/>
            <person name="Jayaseelan J.C."/>
            <person name="Lara F."/>
            <person name="Munidasa M."/>
            <person name="Palculict T."/>
            <person name="Patil S."/>
            <person name="Pu L.-L."/>
            <person name="Saada N."/>
            <person name="Tang L."/>
            <person name="Weissenberger G."/>
            <person name="Zhu Y."/>
            <person name="Hemphill L."/>
            <person name="Shang Y."/>
            <person name="Youmans B."/>
            <person name="Ayvaz T."/>
            <person name="Ross M."/>
            <person name="Santibanez J."/>
            <person name="Aqrawi P."/>
            <person name="Gross S."/>
            <person name="Joshi V."/>
            <person name="Fowler G."/>
            <person name="Nazareth L."/>
            <person name="Reid J."/>
            <person name="Worley K."/>
            <person name="Petrosino J."/>
            <person name="Highlander S."/>
            <person name="Gibbs R."/>
        </authorList>
    </citation>
    <scope>NUCLEOTIDE SEQUENCE [LARGE SCALE GENOMIC DNA]</scope>
    <source>
        <strain evidence="8 9">ATCC 35242</strain>
    </source>
</reference>
<keyword evidence="4 7" id="KW-0808">Transferase</keyword>
<comment type="function">
    <text evidence="7">Catalyzes the formation of 4-diphosphocytidyl-2-C-methyl-D-erythritol from CTP and 2-C-methyl-D-erythritol 4-phosphate (MEP).</text>
</comment>
<evidence type="ECO:0000313" key="8">
    <source>
        <dbReference type="EMBL" id="EFU81647.1"/>
    </source>
</evidence>
<comment type="similarity">
    <text evidence="3 7">Belongs to the IspD/TarI cytidylyltransferase family. IspD subfamily.</text>
</comment>
<dbReference type="GO" id="GO:0050518">
    <property type="term" value="F:2-C-methyl-D-erythritol 4-phosphate cytidylyltransferase activity"/>
    <property type="evidence" value="ECO:0007669"/>
    <property type="project" value="UniProtKB-UniRule"/>
</dbReference>
<organism evidence="8 9">
    <name type="scientific">Mobiluncus holmesii ATCC 35242</name>
    <dbReference type="NCBI Taxonomy" id="887899"/>
    <lineage>
        <taxon>Bacteria</taxon>
        <taxon>Bacillati</taxon>
        <taxon>Actinomycetota</taxon>
        <taxon>Actinomycetes</taxon>
        <taxon>Actinomycetales</taxon>
        <taxon>Actinomycetaceae</taxon>
        <taxon>Mobiluncus</taxon>
    </lineage>
</organism>
<dbReference type="Gene3D" id="3.90.550.10">
    <property type="entry name" value="Spore Coat Polysaccharide Biosynthesis Protein SpsA, Chain A"/>
    <property type="match status" value="1"/>
</dbReference>
<comment type="catalytic activity">
    <reaction evidence="1 7">
        <text>2-C-methyl-D-erythritol 4-phosphate + CTP + H(+) = 4-CDP-2-C-methyl-D-erythritol + diphosphate</text>
        <dbReference type="Rhea" id="RHEA:13429"/>
        <dbReference type="ChEBI" id="CHEBI:15378"/>
        <dbReference type="ChEBI" id="CHEBI:33019"/>
        <dbReference type="ChEBI" id="CHEBI:37563"/>
        <dbReference type="ChEBI" id="CHEBI:57823"/>
        <dbReference type="ChEBI" id="CHEBI:58262"/>
        <dbReference type="EC" id="2.7.7.60"/>
    </reaction>
</comment>
<evidence type="ECO:0000313" key="9">
    <source>
        <dbReference type="Proteomes" id="UP000003343"/>
    </source>
</evidence>
<evidence type="ECO:0000256" key="2">
    <source>
        <dbReference type="ARBA" id="ARBA00004787"/>
    </source>
</evidence>
<gene>
    <name evidence="7" type="primary">ispD</name>
    <name evidence="8" type="ORF">HMPREF0576_1489</name>
</gene>
<feature type="site" description="Positions MEP for the nucleophilic attack" evidence="7">
    <location>
        <position position="224"/>
    </location>
</feature>
<dbReference type="GO" id="GO:0019288">
    <property type="term" value="P:isopentenyl diphosphate biosynthetic process, methylerythritol 4-phosphate pathway"/>
    <property type="evidence" value="ECO:0007669"/>
    <property type="project" value="UniProtKB-UniRule"/>
</dbReference>
<proteinExistence type="inferred from homology"/>
<sequence length="247" mass="26319">MVRLFVVLTAAGSGTRLGCGMPKALVPVAGRPLLEWALKGLPSCDFVVVNAPSAQLDRFQSVVSGFDFPTLVTPGGSSRQGSVAAALRALINAVGPARDDDLVLVHDAARPFTPSAVFDRVVAALRDGHRAVVPALAVTDTIKVVAPRTRPDEPVEIVTTTPNRATLRAVQTPQGFYLHELAALHERFAERAIAESTAFSDDAALYEAANQPVVTVVGDYAAYKITTPADLTLAEFQHSPHRRRPHS</sequence>
<dbReference type="PROSITE" id="PS01295">
    <property type="entry name" value="ISPD"/>
    <property type="match status" value="1"/>
</dbReference>
<dbReference type="AlphaFoldDB" id="E6M599"/>
<dbReference type="SUPFAM" id="SSF53448">
    <property type="entry name" value="Nucleotide-diphospho-sugar transferases"/>
    <property type="match status" value="1"/>
</dbReference>
<evidence type="ECO:0000256" key="6">
    <source>
        <dbReference type="ARBA" id="ARBA00023229"/>
    </source>
</evidence>
<evidence type="ECO:0000256" key="5">
    <source>
        <dbReference type="ARBA" id="ARBA00022695"/>
    </source>
</evidence>
<dbReference type="Proteomes" id="UP000003343">
    <property type="component" value="Unassembled WGS sequence"/>
</dbReference>
<comment type="pathway">
    <text evidence="2 7">Isoprenoid biosynthesis; isopentenyl diphosphate biosynthesis via DXP pathway; isopentenyl diphosphate from 1-deoxy-D-xylulose 5-phosphate: step 2/6.</text>
</comment>
<feature type="site" description="Transition state stabilizer" evidence="7">
    <location>
        <position position="23"/>
    </location>
</feature>
<dbReference type="HOGENOM" id="CLU_061281_1_1_11"/>
<feature type="site" description="Transition state stabilizer" evidence="7">
    <location>
        <position position="16"/>
    </location>
</feature>
<keyword evidence="9" id="KW-1185">Reference proteome</keyword>
<dbReference type="InterPro" id="IPR050088">
    <property type="entry name" value="IspD/TarI_cytidylyltransf_bact"/>
</dbReference>
<dbReference type="HAMAP" id="MF_00108">
    <property type="entry name" value="IspD"/>
    <property type="match status" value="1"/>
</dbReference>
<dbReference type="EC" id="2.7.7.60" evidence="7"/>
<comment type="caution">
    <text evidence="8">The sequence shown here is derived from an EMBL/GenBank/DDBJ whole genome shotgun (WGS) entry which is preliminary data.</text>
</comment>
<dbReference type="PANTHER" id="PTHR32125:SF4">
    <property type="entry name" value="2-C-METHYL-D-ERYTHRITOL 4-PHOSPHATE CYTIDYLYLTRANSFERASE, CHLOROPLASTIC"/>
    <property type="match status" value="1"/>
</dbReference>
<dbReference type="InterPro" id="IPR001228">
    <property type="entry name" value="IspD"/>
</dbReference>
<evidence type="ECO:0000256" key="7">
    <source>
        <dbReference type="HAMAP-Rule" id="MF_00108"/>
    </source>
</evidence>
<dbReference type="UniPathway" id="UPA00056">
    <property type="reaction ID" value="UER00093"/>
</dbReference>
<dbReference type="InterPro" id="IPR018294">
    <property type="entry name" value="ISPD_synthase_CS"/>
</dbReference>
<dbReference type="InterPro" id="IPR029044">
    <property type="entry name" value="Nucleotide-diphossugar_trans"/>
</dbReference>
<dbReference type="Pfam" id="PF01128">
    <property type="entry name" value="IspD"/>
    <property type="match status" value="1"/>
</dbReference>
<name>E6M599_9ACTO</name>
<dbReference type="CDD" id="cd02516">
    <property type="entry name" value="CDP-ME_synthetase"/>
    <property type="match status" value="1"/>
</dbReference>
<feature type="site" description="Positions MEP for the nucleophilic attack" evidence="7">
    <location>
        <position position="164"/>
    </location>
</feature>
<dbReference type="InterPro" id="IPR034683">
    <property type="entry name" value="IspD/TarI"/>
</dbReference>
<dbReference type="EMBL" id="AEPZ01000010">
    <property type="protein sequence ID" value="EFU81647.1"/>
    <property type="molecule type" value="Genomic_DNA"/>
</dbReference>